<keyword evidence="3" id="KW-1185">Reference proteome</keyword>
<dbReference type="KEGG" id="dez:DKM44_00210"/>
<evidence type="ECO:0000256" key="1">
    <source>
        <dbReference type="SAM" id="SignalP"/>
    </source>
</evidence>
<dbReference type="AlphaFoldDB" id="A0A2Z3JEG0"/>
<sequence length="134" mass="13603">MRKTLLTVLTLTAALSFVPASFASAAPIAESPMSAAAYAPLYTESSWMTLRVPLAELGGRIPSDLALSTSGLPDGTSITLLGAAEDGSDAVLTVSVQRSDLATAVNANSLVKLTSGDTLLTSFNVPVVGVAYGD</sequence>
<dbReference type="EMBL" id="CP029494">
    <property type="protein sequence ID" value="AWN21851.1"/>
    <property type="molecule type" value="Genomic_DNA"/>
</dbReference>
<accession>A0A2Z3JEG0</accession>
<dbReference type="OrthoDB" id="72508at2"/>
<evidence type="ECO:0000313" key="3">
    <source>
        <dbReference type="Proteomes" id="UP000245368"/>
    </source>
</evidence>
<keyword evidence="1" id="KW-0732">Signal</keyword>
<protein>
    <submittedName>
        <fullName evidence="2">Uncharacterized protein</fullName>
    </submittedName>
</protein>
<organism evidence="2 3">
    <name type="scientific">Deinococcus irradiatisoli</name>
    <dbReference type="NCBI Taxonomy" id="2202254"/>
    <lineage>
        <taxon>Bacteria</taxon>
        <taxon>Thermotogati</taxon>
        <taxon>Deinococcota</taxon>
        <taxon>Deinococci</taxon>
        <taxon>Deinococcales</taxon>
        <taxon>Deinococcaceae</taxon>
        <taxon>Deinococcus</taxon>
    </lineage>
</organism>
<feature type="signal peptide" evidence="1">
    <location>
        <begin position="1"/>
        <end position="25"/>
    </location>
</feature>
<proteinExistence type="predicted"/>
<evidence type="ECO:0000313" key="2">
    <source>
        <dbReference type="EMBL" id="AWN21851.1"/>
    </source>
</evidence>
<reference evidence="2 3" key="1">
    <citation type="submission" date="2018-05" db="EMBL/GenBank/DDBJ databases">
        <title>Complete Genome Sequence of Deinococcus sp. strain 17bor-2.</title>
        <authorList>
            <person name="Srinivasan S."/>
        </authorList>
    </citation>
    <scope>NUCLEOTIDE SEQUENCE [LARGE SCALE GENOMIC DNA]</scope>
    <source>
        <strain evidence="2 3">17bor-2</strain>
    </source>
</reference>
<gene>
    <name evidence="2" type="ORF">DKM44_00210</name>
</gene>
<dbReference type="RefSeq" id="WP_109824414.1">
    <property type="nucleotide sequence ID" value="NZ_CP029494.1"/>
</dbReference>
<feature type="chain" id="PRO_5016243448" evidence="1">
    <location>
        <begin position="26"/>
        <end position="134"/>
    </location>
</feature>
<dbReference type="Proteomes" id="UP000245368">
    <property type="component" value="Chromosome"/>
</dbReference>
<name>A0A2Z3JEG0_9DEIO</name>